<sequence length="155" mass="17905">MPPKAHLEPHLTLEDLKVRYRQARDTTEARRWHLLHLVAGGWTIKQAADIVGLNYDYAKEIIRRYNHEGPSSIKNRSRERQPPTAKSLLTSGQQQELMEALQGPAPDGGSWSGPKVAEWIAHKTGRDHVWPQRGWDYLKRLGVNWRKQTTLNDRD</sequence>
<proteinExistence type="predicted"/>
<dbReference type="AlphaFoldDB" id="A0A1J1LEL6"/>
<reference evidence="3" key="1">
    <citation type="submission" date="2015-10" db="EMBL/GenBank/DDBJ databases">
        <authorList>
            <person name="Regsiter A."/>
            <person name="william w."/>
        </authorList>
    </citation>
    <scope>NUCLEOTIDE SEQUENCE [LARGE SCALE GENOMIC DNA]</scope>
</reference>
<dbReference type="OrthoDB" id="459824at2"/>
<dbReference type="Pfam" id="PF13384">
    <property type="entry name" value="HTH_23"/>
    <property type="match status" value="1"/>
</dbReference>
<accession>A0A1J1LEL6</accession>
<evidence type="ECO:0000313" key="2">
    <source>
        <dbReference type="EMBL" id="CUR31019.1"/>
    </source>
</evidence>
<protein>
    <submittedName>
        <fullName evidence="2">Uncharacterized protein</fullName>
    </submittedName>
</protein>
<dbReference type="EMBL" id="CZDF01000132">
    <property type="protein sequence ID" value="CUR31019.1"/>
    <property type="molecule type" value="Genomic_DNA"/>
</dbReference>
<dbReference type="InterPro" id="IPR009057">
    <property type="entry name" value="Homeodomain-like_sf"/>
</dbReference>
<feature type="region of interest" description="Disordered" evidence="1">
    <location>
        <begin position="68"/>
        <end position="93"/>
    </location>
</feature>
<dbReference type="RefSeq" id="WP_072717955.1">
    <property type="nucleotide sequence ID" value="NZ_LN889782.1"/>
</dbReference>
<keyword evidence="3" id="KW-1185">Reference proteome</keyword>
<dbReference type="Gene3D" id="1.10.10.10">
    <property type="entry name" value="Winged helix-like DNA-binding domain superfamily/Winged helix DNA-binding domain"/>
    <property type="match status" value="1"/>
</dbReference>
<organism evidence="2 3">
    <name type="scientific">Planktothrix tepida PCC 9214</name>
    <dbReference type="NCBI Taxonomy" id="671072"/>
    <lineage>
        <taxon>Bacteria</taxon>
        <taxon>Bacillati</taxon>
        <taxon>Cyanobacteriota</taxon>
        <taxon>Cyanophyceae</taxon>
        <taxon>Oscillatoriophycideae</taxon>
        <taxon>Oscillatoriales</taxon>
        <taxon>Microcoleaceae</taxon>
        <taxon>Planktothrix</taxon>
    </lineage>
</organism>
<dbReference type="InterPro" id="IPR036388">
    <property type="entry name" value="WH-like_DNA-bd_sf"/>
</dbReference>
<evidence type="ECO:0000256" key="1">
    <source>
        <dbReference type="SAM" id="MobiDB-lite"/>
    </source>
</evidence>
<dbReference type="Proteomes" id="UP000184315">
    <property type="component" value="Unassembled WGS sequence"/>
</dbReference>
<gene>
    <name evidence="2" type="ORF">PL9214290610</name>
</gene>
<evidence type="ECO:0000313" key="3">
    <source>
        <dbReference type="Proteomes" id="UP000184315"/>
    </source>
</evidence>
<name>A0A1J1LEL6_9CYAN</name>
<dbReference type="STRING" id="671072.PL9214290610"/>
<dbReference type="SUPFAM" id="SSF46689">
    <property type="entry name" value="Homeodomain-like"/>
    <property type="match status" value="1"/>
</dbReference>